<accession>A0A9W6KQG8</accession>
<sequence>MQGRKQLVIGRKGVGKSAICMMLANDASTAASIVTPDEISADEIRQFELRGLTRRMAKGLIWRYVLVVQIAKLVLHDARAAHDKAPASVGQLRKFLLENGELNDDPRWHEKFWKSIQRLRSSLSLEAFGIKASVELGKDSSPAEGIRIAQQLDVVEEQLGRALRDLHCPPGHGPFLVLVDQVEKVWSNDLNSDDMVIGLLSAAKHVSSRFPNVRCVVFIRSDIYDALQFPERDKFRGDEMRIEWSAPALVDLLLARAEASVGRTGPDRRLFGDYFAAAVGERPTDEYLVERTLMRPRDLIQFANLCRDTAAKNGHTHVMEHDVLEAERQYSVWKVQDLANEYLVNYPFLTDLFVLFQHSGYVVGRDALEHRLSTLSETLRNRHRRFADVFTMHGITTVLYGIGFLGARRGPHFEYMFDGNESLSGTEPAFCVHPCFRQALHATTAVGVSGYRPLASRSWYAIGATPSGWLGAGNPSIRGAEAFTFFDAVDDAGERAARVFRDAVMPPELRAELFASISSMLSDTRERRATSDPDSLDAAVAQAHWVARFFHGLANDLAEHEAFADTADRIARIGSGLEELALGLPRYEPRPSEFS</sequence>
<name>A0A9W6KQG8_9ACTN</name>
<dbReference type="InterPro" id="IPR059206">
    <property type="entry name" value="Sll1717-like"/>
</dbReference>
<evidence type="ECO:0000313" key="1">
    <source>
        <dbReference type="EMBL" id="GLL04565.1"/>
    </source>
</evidence>
<evidence type="ECO:0000313" key="2">
    <source>
        <dbReference type="Proteomes" id="UP001143480"/>
    </source>
</evidence>
<gene>
    <name evidence="1" type="ORF">GCM10017581_063120</name>
</gene>
<dbReference type="NCBIfam" id="NF047389">
    <property type="entry name" value="ATPase_Sll1717"/>
    <property type="match status" value="1"/>
</dbReference>
<reference evidence="1" key="2">
    <citation type="submission" date="2023-01" db="EMBL/GenBank/DDBJ databases">
        <authorList>
            <person name="Sun Q."/>
            <person name="Evtushenko L."/>
        </authorList>
    </citation>
    <scope>NUCLEOTIDE SEQUENCE</scope>
    <source>
        <strain evidence="1">VKM Ac-1321</strain>
    </source>
</reference>
<dbReference type="AlphaFoldDB" id="A0A9W6KQG8"/>
<reference evidence="1" key="1">
    <citation type="journal article" date="2014" name="Int. J. Syst. Evol. Microbiol.">
        <title>Complete genome sequence of Corynebacterium casei LMG S-19264T (=DSM 44701T), isolated from a smear-ripened cheese.</title>
        <authorList>
            <consortium name="US DOE Joint Genome Institute (JGI-PGF)"/>
            <person name="Walter F."/>
            <person name="Albersmeier A."/>
            <person name="Kalinowski J."/>
            <person name="Ruckert C."/>
        </authorList>
    </citation>
    <scope>NUCLEOTIDE SEQUENCE</scope>
    <source>
        <strain evidence="1">VKM Ac-1321</strain>
    </source>
</reference>
<comment type="caution">
    <text evidence="1">The sequence shown here is derived from an EMBL/GenBank/DDBJ whole genome shotgun (WGS) entry which is preliminary data.</text>
</comment>
<protein>
    <submittedName>
        <fullName evidence="1">Uncharacterized protein</fullName>
    </submittedName>
</protein>
<proteinExistence type="predicted"/>
<keyword evidence="2" id="KW-1185">Reference proteome</keyword>
<dbReference type="Proteomes" id="UP001143480">
    <property type="component" value="Unassembled WGS sequence"/>
</dbReference>
<dbReference type="EMBL" id="BSFP01000046">
    <property type="protein sequence ID" value="GLL04565.1"/>
    <property type="molecule type" value="Genomic_DNA"/>
</dbReference>
<organism evidence="1 2">
    <name type="scientific">Dactylosporangium matsuzakiense</name>
    <dbReference type="NCBI Taxonomy" id="53360"/>
    <lineage>
        <taxon>Bacteria</taxon>
        <taxon>Bacillati</taxon>
        <taxon>Actinomycetota</taxon>
        <taxon>Actinomycetes</taxon>
        <taxon>Micromonosporales</taxon>
        <taxon>Micromonosporaceae</taxon>
        <taxon>Dactylosporangium</taxon>
    </lineage>
</organism>